<protein>
    <submittedName>
        <fullName evidence="2">Uncharacterized protein</fullName>
    </submittedName>
</protein>
<dbReference type="EMBL" id="CM026423">
    <property type="protein sequence ID" value="KAG0582265.1"/>
    <property type="molecule type" value="Genomic_DNA"/>
</dbReference>
<sequence length="186" mass="22349">MKDHERLDLLKEIGGTRVYEERRKESLKIMVDTENRRKQIIEVVQYIEERLKELDEEKEELKKYQQLDKQRRSLQYTIFEKELLDTRQKLEEIEESRARVSEKSTEMHNTVVEAHEKSKNLEKELKALNKELQPLLKEKEAAERQKTEASSFYAKKELDVRDVEDRMRAEGRTQIVTSHDELLMAM</sequence>
<keyword evidence="3" id="KW-1185">Reference proteome</keyword>
<comment type="caution">
    <text evidence="2">The sequence shown here is derived from an EMBL/GenBank/DDBJ whole genome shotgun (WGS) entry which is preliminary data.</text>
</comment>
<proteinExistence type="predicted"/>
<feature type="coiled-coil region" evidence="1">
    <location>
        <begin position="37"/>
        <end position="145"/>
    </location>
</feature>
<evidence type="ECO:0000313" key="2">
    <source>
        <dbReference type="EMBL" id="KAG0582265.1"/>
    </source>
</evidence>
<evidence type="ECO:0000256" key="1">
    <source>
        <dbReference type="SAM" id="Coils"/>
    </source>
</evidence>
<reference evidence="2" key="1">
    <citation type="submission" date="2020-06" db="EMBL/GenBank/DDBJ databases">
        <title>WGS assembly of Ceratodon purpureus strain R40.</title>
        <authorList>
            <person name="Carey S.B."/>
            <person name="Jenkins J."/>
            <person name="Shu S."/>
            <person name="Lovell J.T."/>
            <person name="Sreedasyam A."/>
            <person name="Maumus F."/>
            <person name="Tiley G.P."/>
            <person name="Fernandez-Pozo N."/>
            <person name="Barry K."/>
            <person name="Chen C."/>
            <person name="Wang M."/>
            <person name="Lipzen A."/>
            <person name="Daum C."/>
            <person name="Saski C.A."/>
            <person name="Payton A.C."/>
            <person name="Mcbreen J.C."/>
            <person name="Conrad R.E."/>
            <person name="Kollar L.M."/>
            <person name="Olsson S."/>
            <person name="Huttunen S."/>
            <person name="Landis J.B."/>
            <person name="Wickett N.J."/>
            <person name="Johnson M.G."/>
            <person name="Rensing S.A."/>
            <person name="Grimwood J."/>
            <person name="Schmutz J."/>
            <person name="Mcdaniel S.F."/>
        </authorList>
    </citation>
    <scope>NUCLEOTIDE SEQUENCE</scope>
    <source>
        <strain evidence="2">R40</strain>
    </source>
</reference>
<accession>A0A8T0IGX6</accession>
<dbReference type="PANTHER" id="PTHR43977">
    <property type="entry name" value="STRUCTURAL MAINTENANCE OF CHROMOSOMES PROTEIN 3"/>
    <property type="match status" value="1"/>
</dbReference>
<evidence type="ECO:0000313" key="3">
    <source>
        <dbReference type="Proteomes" id="UP000822688"/>
    </source>
</evidence>
<organism evidence="2 3">
    <name type="scientific">Ceratodon purpureus</name>
    <name type="common">Fire moss</name>
    <name type="synonym">Dicranum purpureum</name>
    <dbReference type="NCBI Taxonomy" id="3225"/>
    <lineage>
        <taxon>Eukaryota</taxon>
        <taxon>Viridiplantae</taxon>
        <taxon>Streptophyta</taxon>
        <taxon>Embryophyta</taxon>
        <taxon>Bryophyta</taxon>
        <taxon>Bryophytina</taxon>
        <taxon>Bryopsida</taxon>
        <taxon>Dicranidae</taxon>
        <taxon>Pseudoditrichales</taxon>
        <taxon>Ditrichaceae</taxon>
        <taxon>Ceratodon</taxon>
    </lineage>
</organism>
<keyword evidence="1" id="KW-0175">Coiled coil</keyword>
<dbReference type="Proteomes" id="UP000822688">
    <property type="component" value="Chromosome 3"/>
</dbReference>
<gene>
    <name evidence="2" type="ORF">KC19_3G047000</name>
</gene>
<name>A0A8T0IGX6_CERPU</name>
<dbReference type="AlphaFoldDB" id="A0A8T0IGX6"/>